<sequence>MKSSGIVALAALLPLALAKPPSPSPGMEERCKQMGDDQTLEYSEKQKRWICVTSGQSDICGTGQDQSTWHKDPITGDYGCCDKGEEWVVDEKNKRQGSCCPKGAIYSFNAAAGEGACCDQGQVFKSGSCTAPGDSGKCLEEVPSGTCGAYLKDARLESLLRTLLVPCFPYGQETLNIFIEYYISILHGGLDIIEIIYKNGCDDPQPSPPSPKPKRHPWWNCGDKEPCRWISLETNDAKKTLAATGTTTKAQLPNPNRFVPDYEYPFNVWLTKSPDDDLDVYIKGKKIQPQASGTSYLIPGGTKATDVKYSSSTGLQVNFYGQCTENTPCIGKSVEPWTVKSVVAPPGKDELEIDVSKYDFDFIFTMTDTSITTEQYTVYADGKKVGMTHGRLTLGDKYNTDHINVQQNGNAPYVIANDGFWGSYLIPKDTEKITVKMTDYEVAGYPWYEWQYRIDRLCDC</sequence>
<evidence type="ECO:0000313" key="4">
    <source>
        <dbReference type="Proteomes" id="UP001149079"/>
    </source>
</evidence>
<comment type="caution">
    <text evidence="3">The sequence shown here is derived from an EMBL/GenBank/DDBJ whole genome shotgun (WGS) entry which is preliminary data.</text>
</comment>
<name>A0A9W9HH47_9EURO</name>
<dbReference type="OrthoDB" id="7250310at2759"/>
<feature type="chain" id="PRO_5040726016" evidence="2">
    <location>
        <begin position="19"/>
        <end position="460"/>
    </location>
</feature>
<dbReference type="AlphaFoldDB" id="A0A9W9HH47"/>
<gene>
    <name evidence="3" type="ORF">N7515_000349</name>
</gene>
<proteinExistence type="predicted"/>
<evidence type="ECO:0000256" key="2">
    <source>
        <dbReference type="SAM" id="SignalP"/>
    </source>
</evidence>
<keyword evidence="2" id="KW-0732">Signal</keyword>
<feature type="region of interest" description="Disordered" evidence="1">
    <location>
        <begin position="18"/>
        <end position="37"/>
    </location>
</feature>
<keyword evidence="4" id="KW-1185">Reference proteome</keyword>
<evidence type="ECO:0000313" key="3">
    <source>
        <dbReference type="EMBL" id="KAJ5145785.1"/>
    </source>
</evidence>
<reference evidence="3" key="2">
    <citation type="journal article" date="2023" name="IMA Fungus">
        <title>Comparative genomic study of the Penicillium genus elucidates a diverse pangenome and 15 lateral gene transfer events.</title>
        <authorList>
            <person name="Petersen C."/>
            <person name="Sorensen T."/>
            <person name="Nielsen M.R."/>
            <person name="Sondergaard T.E."/>
            <person name="Sorensen J.L."/>
            <person name="Fitzpatrick D.A."/>
            <person name="Frisvad J.C."/>
            <person name="Nielsen K.L."/>
        </authorList>
    </citation>
    <scope>NUCLEOTIDE SEQUENCE</scope>
    <source>
        <strain evidence="3">IBT 22155</strain>
    </source>
</reference>
<feature type="signal peptide" evidence="2">
    <location>
        <begin position="1"/>
        <end position="18"/>
    </location>
</feature>
<protein>
    <submittedName>
        <fullName evidence="3">Uncharacterized protein</fullName>
    </submittedName>
</protein>
<accession>A0A9W9HH47</accession>
<dbReference type="RefSeq" id="XP_056526259.1">
    <property type="nucleotide sequence ID" value="XM_056661093.1"/>
</dbReference>
<dbReference type="EMBL" id="JAPQKL010000001">
    <property type="protein sequence ID" value="KAJ5145785.1"/>
    <property type="molecule type" value="Genomic_DNA"/>
</dbReference>
<dbReference type="Proteomes" id="UP001149079">
    <property type="component" value="Unassembled WGS sequence"/>
</dbReference>
<evidence type="ECO:0000256" key="1">
    <source>
        <dbReference type="SAM" id="MobiDB-lite"/>
    </source>
</evidence>
<reference evidence="3" key="1">
    <citation type="submission" date="2022-11" db="EMBL/GenBank/DDBJ databases">
        <authorList>
            <person name="Petersen C."/>
        </authorList>
    </citation>
    <scope>NUCLEOTIDE SEQUENCE</scope>
    <source>
        <strain evidence="3">IBT 22155</strain>
    </source>
</reference>
<organism evidence="3 4">
    <name type="scientific">Penicillium bovifimosum</name>
    <dbReference type="NCBI Taxonomy" id="126998"/>
    <lineage>
        <taxon>Eukaryota</taxon>
        <taxon>Fungi</taxon>
        <taxon>Dikarya</taxon>
        <taxon>Ascomycota</taxon>
        <taxon>Pezizomycotina</taxon>
        <taxon>Eurotiomycetes</taxon>
        <taxon>Eurotiomycetidae</taxon>
        <taxon>Eurotiales</taxon>
        <taxon>Aspergillaceae</taxon>
        <taxon>Penicillium</taxon>
    </lineage>
</organism>
<dbReference type="GeneID" id="81400263"/>